<dbReference type="GO" id="GO:0016787">
    <property type="term" value="F:hydrolase activity"/>
    <property type="evidence" value="ECO:0007669"/>
    <property type="project" value="InterPro"/>
</dbReference>
<proteinExistence type="predicted"/>
<sequence length="195" mass="21463">MKQIYIFLLIGIMGYAMLTGSTTTLRAADDGFVPLFGGDSLQGWKVSDWSNVAAPQKVSGTPWRIEGGVLYGLNKRTWIRSTKEYSDFVLKLDTKVTRGSNGGIGLRFPPEGDPAYTAMEIQVVDDRVYYGGSARTEQCTGSIYDEIAPSKVATKPVGQWNSWLITARGSQITIVLNGEKIIDTDLSRETKARQQ</sequence>
<protein>
    <recommendedName>
        <fullName evidence="1">3-keto-alpha-glucoside-1,2-lyase/3-keto-2-hydroxy-glucal hydratase domain-containing protein</fullName>
    </recommendedName>
</protein>
<accession>X0TER8</accession>
<reference evidence="2" key="1">
    <citation type="journal article" date="2014" name="Front. Microbiol.">
        <title>High frequency of phylogenetically diverse reductive dehalogenase-homologous genes in deep subseafloor sedimentary metagenomes.</title>
        <authorList>
            <person name="Kawai M."/>
            <person name="Futagami T."/>
            <person name="Toyoda A."/>
            <person name="Takaki Y."/>
            <person name="Nishi S."/>
            <person name="Hori S."/>
            <person name="Arai W."/>
            <person name="Tsubouchi T."/>
            <person name="Morono Y."/>
            <person name="Uchiyama I."/>
            <person name="Ito T."/>
            <person name="Fujiyama A."/>
            <person name="Inagaki F."/>
            <person name="Takami H."/>
        </authorList>
    </citation>
    <scope>NUCLEOTIDE SEQUENCE</scope>
    <source>
        <strain evidence="2">Expedition CK06-06</strain>
    </source>
</reference>
<name>X0TER8_9ZZZZ</name>
<comment type="caution">
    <text evidence="2">The sequence shown here is derived from an EMBL/GenBank/DDBJ whole genome shotgun (WGS) entry which is preliminary data.</text>
</comment>
<dbReference type="InterPro" id="IPR010496">
    <property type="entry name" value="AL/BT2_dom"/>
</dbReference>
<dbReference type="EMBL" id="BARS01001217">
    <property type="protein sequence ID" value="GAF85816.1"/>
    <property type="molecule type" value="Genomic_DNA"/>
</dbReference>
<evidence type="ECO:0000313" key="2">
    <source>
        <dbReference type="EMBL" id="GAF85816.1"/>
    </source>
</evidence>
<organism evidence="2">
    <name type="scientific">marine sediment metagenome</name>
    <dbReference type="NCBI Taxonomy" id="412755"/>
    <lineage>
        <taxon>unclassified sequences</taxon>
        <taxon>metagenomes</taxon>
        <taxon>ecological metagenomes</taxon>
    </lineage>
</organism>
<gene>
    <name evidence="2" type="ORF">S01H1_02510</name>
</gene>
<dbReference type="Gene3D" id="2.60.120.560">
    <property type="entry name" value="Exo-inulinase, domain 1"/>
    <property type="match status" value="1"/>
</dbReference>
<dbReference type="Pfam" id="PF06439">
    <property type="entry name" value="3keto-disac_hyd"/>
    <property type="match status" value="1"/>
</dbReference>
<feature type="domain" description="3-keto-alpha-glucoside-1,2-lyase/3-keto-2-hydroxy-glucal hydratase" evidence="1">
    <location>
        <begin position="31"/>
        <end position="190"/>
    </location>
</feature>
<feature type="non-terminal residue" evidence="2">
    <location>
        <position position="195"/>
    </location>
</feature>
<dbReference type="AlphaFoldDB" id="X0TER8"/>
<evidence type="ECO:0000259" key="1">
    <source>
        <dbReference type="Pfam" id="PF06439"/>
    </source>
</evidence>